<keyword evidence="1" id="KW-0812">Transmembrane</keyword>
<dbReference type="PRINTS" id="PR01217">
    <property type="entry name" value="PRICHEXTENSN"/>
</dbReference>
<evidence type="ECO:0000256" key="1">
    <source>
        <dbReference type="SAM" id="Phobius"/>
    </source>
</evidence>
<keyword evidence="1" id="KW-0472">Membrane</keyword>
<keyword evidence="1" id="KW-1133">Transmembrane helix</keyword>
<evidence type="ECO:0000313" key="3">
    <source>
        <dbReference type="Proteomes" id="UP000136450"/>
    </source>
</evidence>
<organism evidence="2 3">
    <name type="scientific">Invertebrate iridescent virus 30</name>
    <dbReference type="NCBI Taxonomy" id="345585"/>
    <lineage>
        <taxon>Viruses</taxon>
        <taxon>Varidnaviria</taxon>
        <taxon>Bamfordvirae</taxon>
        <taxon>Nucleocytoviricota</taxon>
        <taxon>Megaviricetes</taxon>
        <taxon>Pimascovirales</taxon>
        <taxon>Pimascovirales incertae sedis</taxon>
        <taxon>Iridoviridae</taxon>
        <taxon>Betairidovirinae</taxon>
        <taxon>Chloriridovirus</taxon>
        <taxon>Chloriridovirus simulium1</taxon>
        <taxon>Invertebrate iridescent virus 22</taxon>
    </lineage>
</organism>
<feature type="transmembrane region" description="Helical" evidence="1">
    <location>
        <begin position="406"/>
        <end position="426"/>
    </location>
</feature>
<accession>W8W2J0</accession>
<protein>
    <submittedName>
        <fullName evidence="2">Putative myristylated membrane protein</fullName>
    </submittedName>
</protein>
<sequence length="439" mass="47958">MTSIVNGFTVQKSTKKSYDTGQPCNCGTCTAFTSYRQCGTTDGMDDWNYDHEVCCFTCPTKKKCTKPDSVDCNIGVDSHKRDPLNKVTWNGRGPNLKCIFDVNKINTLDQIDNFKQRFGTGGDYNAIIANYCQQSSDTCVIDPDTGKNMTKCSRLKSTGKDGELCRSWFNQQPKATQDTVVQNYCAVNNTPDCKCVNRSLNDVYRSLKVGKVINDGCWFTPCANSQSYLQTTEVENPTCPSNFCDVIYNIIKDRDVKIDNIKNDVNCVFKPEPPKPTPVPPKPVPPVVPPPVVPPPVVPPPVVPPTPVPPKPVPPVVPPTPVPPVVPPTPVPPKPVPPVVPPTPVPPVVPPTPVPPVVPPTPPPVPGPGPGPTPSLPQFDLKKNYLVIALLVIIIIIPIFKGTRNFVFGNIFLGLVFTILLGINTYSLQKFLNEKFPLK</sequence>
<name>W8W2J0_9VIRU</name>
<feature type="transmembrane region" description="Helical" evidence="1">
    <location>
        <begin position="384"/>
        <end position="400"/>
    </location>
</feature>
<reference evidence="2 3" key="1">
    <citation type="submission" date="2013-03" db="EMBL/GenBank/DDBJ databases">
        <title>Genomic and evolutionary features of invertebrate iridoviruse.</title>
        <authorList>
            <person name="Piegu B."/>
            <person name="Guizard S."/>
            <person name="Bideshi D."/>
            <person name="Spears T."/>
            <person name="Federici B."/>
            <person name="Bigot Y."/>
        </authorList>
    </citation>
    <scope>NUCLEOTIDE SEQUENCE [LARGE SCALE GENOMIC DNA]</scope>
</reference>
<dbReference type="OrthoDB" id="4843at10239"/>
<dbReference type="RefSeq" id="YP_009010389.1">
    <property type="nucleotide sequence ID" value="NC_023611.1"/>
</dbReference>
<proteinExistence type="predicted"/>
<evidence type="ECO:0000313" key="2">
    <source>
        <dbReference type="EMBL" id="CCV02290.1"/>
    </source>
</evidence>
<dbReference type="KEGG" id="vg:18501289"/>
<gene>
    <name evidence="2" type="primary">095R</name>
    <name evidence="2" type="ORF">IIV30_095R</name>
</gene>
<dbReference type="Proteomes" id="UP000136450">
    <property type="component" value="Segment"/>
</dbReference>
<dbReference type="GeneID" id="18501289"/>
<dbReference type="EMBL" id="HF920636">
    <property type="protein sequence ID" value="CCV02290.1"/>
    <property type="molecule type" value="Genomic_DNA"/>
</dbReference>